<dbReference type="SUPFAM" id="SSF81296">
    <property type="entry name" value="E set domains"/>
    <property type="match status" value="1"/>
</dbReference>
<accession>A0AAD9ZEU3</accession>
<dbReference type="Proteomes" id="UP001276659">
    <property type="component" value="Unassembled WGS sequence"/>
</dbReference>
<organism evidence="10 11">
    <name type="scientific">Lepraria neglecta</name>
    <dbReference type="NCBI Taxonomy" id="209136"/>
    <lineage>
        <taxon>Eukaryota</taxon>
        <taxon>Fungi</taxon>
        <taxon>Dikarya</taxon>
        <taxon>Ascomycota</taxon>
        <taxon>Pezizomycotina</taxon>
        <taxon>Lecanoromycetes</taxon>
        <taxon>OSLEUM clade</taxon>
        <taxon>Lecanoromycetidae</taxon>
        <taxon>Lecanorales</taxon>
        <taxon>Lecanorineae</taxon>
        <taxon>Stereocaulaceae</taxon>
        <taxon>Lepraria</taxon>
    </lineage>
</organism>
<proteinExistence type="inferred from homology"/>
<keyword evidence="6 8" id="KW-0732">Signal</keyword>
<dbReference type="PANTHER" id="PTHR11306">
    <property type="entry name" value="NIEMANN PICK TYPE C2 PROTEIN NPC2-RELATED"/>
    <property type="match status" value="1"/>
</dbReference>
<keyword evidence="7" id="KW-0445">Lipid transport</keyword>
<evidence type="ECO:0000259" key="9">
    <source>
        <dbReference type="SMART" id="SM00737"/>
    </source>
</evidence>
<dbReference type="Gene3D" id="2.70.220.10">
    <property type="entry name" value="Ganglioside GM2 activator"/>
    <property type="match status" value="1"/>
</dbReference>
<dbReference type="AlphaFoldDB" id="A0AAD9ZEU3"/>
<comment type="function">
    <text evidence="1">Catalyzes the intermembrane transfer of phosphatidylglycerol and phosphatidylinositol.</text>
</comment>
<reference evidence="10" key="1">
    <citation type="submission" date="2022-11" db="EMBL/GenBank/DDBJ databases">
        <title>Chromosomal genome sequence assembly and mating type (MAT) locus characterization of the leprose asexual lichenized fungus Lepraria neglecta (Nyl.) Erichsen.</title>
        <authorList>
            <person name="Allen J.L."/>
            <person name="Pfeffer B."/>
        </authorList>
    </citation>
    <scope>NUCLEOTIDE SEQUENCE</scope>
    <source>
        <strain evidence="10">Allen 5258</strain>
    </source>
</reference>
<dbReference type="InterPro" id="IPR014756">
    <property type="entry name" value="Ig_E-set"/>
</dbReference>
<evidence type="ECO:0000256" key="3">
    <source>
        <dbReference type="ARBA" id="ARBA00011245"/>
    </source>
</evidence>
<comment type="similarity">
    <text evidence="2">Belongs to the NPC2 family.</text>
</comment>
<dbReference type="SMART" id="SM00737">
    <property type="entry name" value="ML"/>
    <property type="match status" value="1"/>
</dbReference>
<evidence type="ECO:0000256" key="4">
    <source>
        <dbReference type="ARBA" id="ARBA00016056"/>
    </source>
</evidence>
<dbReference type="Pfam" id="PF02221">
    <property type="entry name" value="E1_DerP2_DerF2"/>
    <property type="match status" value="1"/>
</dbReference>
<evidence type="ECO:0000256" key="7">
    <source>
        <dbReference type="ARBA" id="ARBA00023055"/>
    </source>
</evidence>
<evidence type="ECO:0000313" key="11">
    <source>
        <dbReference type="Proteomes" id="UP001276659"/>
    </source>
</evidence>
<gene>
    <name evidence="10" type="ORF">OEA41_008105</name>
</gene>
<evidence type="ECO:0000256" key="1">
    <source>
        <dbReference type="ARBA" id="ARBA00002053"/>
    </source>
</evidence>
<dbReference type="InterPro" id="IPR039670">
    <property type="entry name" value="NPC2-like"/>
</dbReference>
<dbReference type="InterPro" id="IPR033917">
    <property type="entry name" value="ML_PG-PI_TP"/>
</dbReference>
<evidence type="ECO:0000256" key="8">
    <source>
        <dbReference type="SAM" id="SignalP"/>
    </source>
</evidence>
<dbReference type="InterPro" id="IPR036846">
    <property type="entry name" value="GM2-AP_sf"/>
</dbReference>
<evidence type="ECO:0000256" key="6">
    <source>
        <dbReference type="ARBA" id="ARBA00022729"/>
    </source>
</evidence>
<dbReference type="CDD" id="cd00917">
    <property type="entry name" value="PG-PI_TP"/>
    <property type="match status" value="1"/>
</dbReference>
<sequence length="143" mass="15830">MKLTPTLLTLLLSCVAVSNALSLFGGDQHVLDEKLDVPGDNPLTYCREEDHILDIYKVDLEPNPPLAGKTLTIKAHGNFTEDVEEGAYIVLQVKYGLIRLINQKADLCEQMKSVDEECPLSGEKTITKEVDLPKEIPPVSLTR</sequence>
<comment type="subunit">
    <text evidence="3">Monomer.</text>
</comment>
<feature type="signal peptide" evidence="8">
    <location>
        <begin position="1"/>
        <end position="20"/>
    </location>
</feature>
<name>A0AAD9ZEU3_9LECA</name>
<evidence type="ECO:0000256" key="5">
    <source>
        <dbReference type="ARBA" id="ARBA00022448"/>
    </source>
</evidence>
<keyword evidence="11" id="KW-1185">Reference proteome</keyword>
<evidence type="ECO:0000256" key="2">
    <source>
        <dbReference type="ARBA" id="ARBA00006370"/>
    </source>
</evidence>
<comment type="caution">
    <text evidence="10">The sequence shown here is derived from an EMBL/GenBank/DDBJ whole genome shotgun (WGS) entry which is preliminary data.</text>
</comment>
<dbReference type="PANTHER" id="PTHR11306:SF0">
    <property type="entry name" value="PHOSPHATIDYLGLYCEROL_PHOSPHATIDYLINOSITOL TRANSFER PROTEIN"/>
    <property type="match status" value="1"/>
</dbReference>
<protein>
    <recommendedName>
        <fullName evidence="4">Phosphatidylglycerol/phosphatidylinositol transfer protein</fullName>
    </recommendedName>
</protein>
<feature type="domain" description="MD-2-related lipid-recognition" evidence="9">
    <location>
        <begin position="43"/>
        <end position="143"/>
    </location>
</feature>
<dbReference type="GO" id="GO:0032366">
    <property type="term" value="P:intracellular sterol transport"/>
    <property type="evidence" value="ECO:0007669"/>
    <property type="project" value="InterPro"/>
</dbReference>
<keyword evidence="5" id="KW-0813">Transport</keyword>
<feature type="chain" id="PRO_5042202579" description="Phosphatidylglycerol/phosphatidylinositol transfer protein" evidence="8">
    <location>
        <begin position="21"/>
        <end position="143"/>
    </location>
</feature>
<dbReference type="GO" id="GO:0032934">
    <property type="term" value="F:sterol binding"/>
    <property type="evidence" value="ECO:0007669"/>
    <property type="project" value="InterPro"/>
</dbReference>
<dbReference type="EMBL" id="JASNWA010000004">
    <property type="protein sequence ID" value="KAK3176780.1"/>
    <property type="molecule type" value="Genomic_DNA"/>
</dbReference>
<evidence type="ECO:0000313" key="10">
    <source>
        <dbReference type="EMBL" id="KAK3176780.1"/>
    </source>
</evidence>
<dbReference type="InterPro" id="IPR003172">
    <property type="entry name" value="ML_dom"/>
</dbReference>